<proteinExistence type="inferred from homology"/>
<dbReference type="GeneID" id="112211972"/>
<organism evidence="4 5">
    <name type="scientific">Bombus impatiens</name>
    <name type="common">Bumblebee</name>
    <dbReference type="NCBI Taxonomy" id="132113"/>
    <lineage>
        <taxon>Eukaryota</taxon>
        <taxon>Metazoa</taxon>
        <taxon>Ecdysozoa</taxon>
        <taxon>Arthropoda</taxon>
        <taxon>Hexapoda</taxon>
        <taxon>Insecta</taxon>
        <taxon>Pterygota</taxon>
        <taxon>Neoptera</taxon>
        <taxon>Endopterygota</taxon>
        <taxon>Hymenoptera</taxon>
        <taxon>Apocrita</taxon>
        <taxon>Aculeata</taxon>
        <taxon>Apoidea</taxon>
        <taxon>Anthophila</taxon>
        <taxon>Apidae</taxon>
        <taxon>Bombus</taxon>
        <taxon>Pyrobombus</taxon>
    </lineage>
</organism>
<sequence length="166" mass="19072">MCFNSKYILTYVPTLFDLHIGKMATVSVGCGDFLEFQDALKKMRQLDDKIIYMLNAILPTESFKGQSDPTTKCKDLYEQIQTGHKSRALAITRCLNASKEKVNQLRAERDNGNDSPQLLKALRKEQNTLRLLQSELNIEEVVKDHTVEAYYKKCRGFYKPSTDIEI</sequence>
<dbReference type="KEGG" id="bim:112211972"/>
<evidence type="ECO:0000256" key="2">
    <source>
        <dbReference type="ARBA" id="ARBA00024228"/>
    </source>
</evidence>
<name>A0A6P6FGG6_BOMIM</name>
<dbReference type="OrthoDB" id="5593818at2759"/>
<evidence type="ECO:0000256" key="1">
    <source>
        <dbReference type="ARBA" id="ARBA00024204"/>
    </source>
</evidence>
<protein>
    <recommendedName>
        <fullName evidence="2">Protein MIX23</fullName>
    </recommendedName>
    <alternativeName>
        <fullName evidence="3">Coiled-coil domain-containing protein 58</fullName>
    </alternativeName>
</protein>
<dbReference type="AlphaFoldDB" id="A0A6P6FGG6"/>
<comment type="similarity">
    <text evidence="1">Belongs to the MIX23 family.</text>
</comment>
<accession>A0A6P6FGG6</accession>
<dbReference type="Pfam" id="PF09774">
    <property type="entry name" value="MIX23"/>
    <property type="match status" value="1"/>
</dbReference>
<dbReference type="PANTHER" id="PTHR31905">
    <property type="entry name" value="COILED-COIL DOMAIN-CONTAINING PROTEIN 58"/>
    <property type="match status" value="1"/>
</dbReference>
<dbReference type="CTD" id="40159"/>
<evidence type="ECO:0000313" key="5">
    <source>
        <dbReference type="RefSeq" id="XP_024225902.1"/>
    </source>
</evidence>
<keyword evidence="4" id="KW-1185">Reference proteome</keyword>
<gene>
    <name evidence="5" type="primary">LOC112211972</name>
</gene>
<dbReference type="PANTHER" id="PTHR31905:SF2">
    <property type="entry name" value="PROTEIN MIX23"/>
    <property type="match status" value="1"/>
</dbReference>
<reference evidence="5" key="1">
    <citation type="submission" date="2025-08" db="UniProtKB">
        <authorList>
            <consortium name="RefSeq"/>
        </authorList>
    </citation>
    <scope>IDENTIFICATION</scope>
</reference>
<dbReference type="GO" id="GO:0005758">
    <property type="term" value="C:mitochondrial intermembrane space"/>
    <property type="evidence" value="ECO:0007669"/>
    <property type="project" value="InterPro"/>
</dbReference>
<evidence type="ECO:0000256" key="3">
    <source>
        <dbReference type="ARBA" id="ARBA00030733"/>
    </source>
</evidence>
<dbReference type="RefSeq" id="XP_024225902.1">
    <property type="nucleotide sequence ID" value="XM_024370134.2"/>
</dbReference>
<evidence type="ECO:0000313" key="4">
    <source>
        <dbReference type="Proteomes" id="UP000515180"/>
    </source>
</evidence>
<dbReference type="InterPro" id="IPR019171">
    <property type="entry name" value="MIX23"/>
</dbReference>
<dbReference type="Proteomes" id="UP000515180">
    <property type="component" value="Unplaced"/>
</dbReference>